<reference evidence="1" key="1">
    <citation type="journal article" date="2021" name="New Phytol.">
        <title>Evolutionary innovations through gain and loss of genes in the ectomycorrhizal Boletales.</title>
        <authorList>
            <person name="Wu G."/>
            <person name="Miyauchi S."/>
            <person name="Morin E."/>
            <person name="Kuo A."/>
            <person name="Drula E."/>
            <person name="Varga T."/>
            <person name="Kohler A."/>
            <person name="Feng B."/>
            <person name="Cao Y."/>
            <person name="Lipzen A."/>
            <person name="Daum C."/>
            <person name="Hundley H."/>
            <person name="Pangilinan J."/>
            <person name="Johnson J."/>
            <person name="Barry K."/>
            <person name="LaButti K."/>
            <person name="Ng V."/>
            <person name="Ahrendt S."/>
            <person name="Min B."/>
            <person name="Choi I.G."/>
            <person name="Park H."/>
            <person name="Plett J.M."/>
            <person name="Magnuson J."/>
            <person name="Spatafora J.W."/>
            <person name="Nagy L.G."/>
            <person name="Henrissat B."/>
            <person name="Grigoriev I.V."/>
            <person name="Yang Z.L."/>
            <person name="Xu J."/>
            <person name="Martin F.M."/>
        </authorList>
    </citation>
    <scope>NUCLEOTIDE SEQUENCE</scope>
    <source>
        <strain evidence="1">KKN 215</strain>
    </source>
</reference>
<dbReference type="EMBL" id="JAEVFJ010000007">
    <property type="protein sequence ID" value="KAH8103617.1"/>
    <property type="molecule type" value="Genomic_DNA"/>
</dbReference>
<sequence length="557" mass="63624">MVSVKDRIWLSLLTQGTPPSPTFVPPIDKVKVQLTKLIQLQANAIPQDQWASLVDMDILMNYCVMVPLEEVPDDVLEGLILYSRIFLVWLRDSEHEKDKYDMAEQVRMKMVMYLMRDPISRFDIALREVKTQMAAHGELARLRKLPHADQPWLSHIPLWSTYCDLLVINNKFEKDTQTACERLIESINQSGNASAPMNVKYVAVAHAHLALVLERMGVDDDIQKRHTELAVRYFRKNRSDTKRDAEKFLRRPDQPGHPVFVALGEEWFSTRPSPRDDKRVGKACMWCSATELTAKLSRCARCQVVNYWYVPFHPWCIAMHNRPGLDSSRECQKSDWKVHKDMCQTFIDEKKTVADLKEVDSGAAHDASDIMKWKDGSHYANFEGLINALGIHRDPSRGKTHIVFRKLANAPKPRPKDFRARVLVTEMTVYRIDDILKDIVHYQKGSRMTAKDVREGIMQNLRTMLQELPNGDPMPGATRGRLIPIMDLTFGPGIHPAINASAVSAAQLQRIDYDPNWRKMINANHGPPPARFLVPSRSPDAELPIEELAALTITSPK</sequence>
<protein>
    <submittedName>
        <fullName evidence="1">Uncharacterized protein</fullName>
    </submittedName>
</protein>
<comment type="caution">
    <text evidence="1">The sequence shown here is derived from an EMBL/GenBank/DDBJ whole genome shotgun (WGS) entry which is preliminary data.</text>
</comment>
<organism evidence="1 2">
    <name type="scientific">Cristinia sonorae</name>
    <dbReference type="NCBI Taxonomy" id="1940300"/>
    <lineage>
        <taxon>Eukaryota</taxon>
        <taxon>Fungi</taxon>
        <taxon>Dikarya</taxon>
        <taxon>Basidiomycota</taxon>
        <taxon>Agaricomycotina</taxon>
        <taxon>Agaricomycetes</taxon>
        <taxon>Agaricomycetidae</taxon>
        <taxon>Agaricales</taxon>
        <taxon>Pleurotineae</taxon>
        <taxon>Stephanosporaceae</taxon>
        <taxon>Cristinia</taxon>
    </lineage>
</organism>
<evidence type="ECO:0000313" key="2">
    <source>
        <dbReference type="Proteomes" id="UP000813824"/>
    </source>
</evidence>
<gene>
    <name evidence="1" type="ORF">BXZ70DRAFT_1056297</name>
</gene>
<evidence type="ECO:0000313" key="1">
    <source>
        <dbReference type="EMBL" id="KAH8103617.1"/>
    </source>
</evidence>
<keyword evidence="2" id="KW-1185">Reference proteome</keyword>
<dbReference type="Proteomes" id="UP000813824">
    <property type="component" value="Unassembled WGS sequence"/>
</dbReference>
<accession>A0A8K0UTM6</accession>
<dbReference type="OrthoDB" id="2931494at2759"/>
<proteinExistence type="predicted"/>
<name>A0A8K0UTM6_9AGAR</name>
<dbReference type="AlphaFoldDB" id="A0A8K0UTM6"/>